<dbReference type="GO" id="GO:0005524">
    <property type="term" value="F:ATP binding"/>
    <property type="evidence" value="ECO:0007669"/>
    <property type="project" value="UniProtKB-KW"/>
</dbReference>
<dbReference type="NCBIfam" id="TIGR01923">
    <property type="entry name" value="menE"/>
    <property type="match status" value="1"/>
</dbReference>
<evidence type="ECO:0000259" key="7">
    <source>
        <dbReference type="Pfam" id="PF13193"/>
    </source>
</evidence>
<evidence type="ECO:0000313" key="9">
    <source>
        <dbReference type="Proteomes" id="UP001214976"/>
    </source>
</evidence>
<dbReference type="AlphaFoldDB" id="A0AAW6Q9H6"/>
<dbReference type="RefSeq" id="WP_317477301.1">
    <property type="nucleotide sequence ID" value="NZ_JARQTW010000011.1"/>
</dbReference>
<dbReference type="InterPro" id="IPR000873">
    <property type="entry name" value="AMP-dep_synth/lig_dom"/>
</dbReference>
<keyword evidence="5" id="KW-0067">ATP-binding</keyword>
<dbReference type="PANTHER" id="PTHR43201">
    <property type="entry name" value="ACYL-COA SYNTHETASE"/>
    <property type="match status" value="1"/>
</dbReference>
<dbReference type="InterPro" id="IPR010192">
    <property type="entry name" value="MenE"/>
</dbReference>
<evidence type="ECO:0000256" key="2">
    <source>
        <dbReference type="ARBA" id="ARBA00022428"/>
    </source>
</evidence>
<name>A0AAW6Q9H6_9PAST</name>
<dbReference type="CDD" id="cd17630">
    <property type="entry name" value="OSB_MenE-like"/>
    <property type="match status" value="1"/>
</dbReference>
<dbReference type="GO" id="GO:0009234">
    <property type="term" value="P:menaquinone biosynthetic process"/>
    <property type="evidence" value="ECO:0007669"/>
    <property type="project" value="UniProtKB-KW"/>
</dbReference>
<keyword evidence="2" id="KW-0474">Menaquinone biosynthesis</keyword>
<dbReference type="NCBIfam" id="NF006539">
    <property type="entry name" value="PRK09029.1"/>
    <property type="match status" value="1"/>
</dbReference>
<sequence length="469" mass="52535">MLSHPFPWRIHAESSYQHHIALRDFSQGEVFTWAQLADEIRRTAETLTAQGVTAQSGVALCGKNGFPLLCCYLAALQLNARVLGLNPAFSDEKRTALCRWNGIRLMIDFTRPQPVFSEVKDVDFAEFDSVDHALFSACTMTLTSGSTGAPKAVLHSMRNHLENARGVCELMDFSRDSSWLLSLPLYHVSGQGIVWRWLLRGAELQLPGEDFYRSLTQASHASLVPTQAQRLLQYLADCPSNEMKSAVKIRHILLGGSHIPEKISENLTALGIQAYVGYGMTEMASTVFAKKCDGKAGVGRPLRGREFRLENDEIRLRGAGLGLGYWLNGKLVSLTNSDGWLQTKDKGGWDGENLQVLGRLDNMFISGGENIQPEEIERILQRHEQVEQAFVLPIDDAEFGQRPVAMVKFKTRFSESAVKNLHVFLADKLEKFKRPVRYFPLDTTISQQCGIKPSRIQLKQKLNEILGMK</sequence>
<dbReference type="SUPFAM" id="SSF56801">
    <property type="entry name" value="Acetyl-CoA synthetase-like"/>
    <property type="match status" value="1"/>
</dbReference>
<protein>
    <submittedName>
        <fullName evidence="8">O-succinylbenzoate--CoA ligase</fullName>
        <ecNumber evidence="8">6.2.1.26</ecNumber>
    </submittedName>
</protein>
<dbReference type="Pfam" id="PF13193">
    <property type="entry name" value="AMP-binding_C"/>
    <property type="match status" value="1"/>
</dbReference>
<dbReference type="Gene3D" id="3.40.50.12780">
    <property type="entry name" value="N-terminal domain of ligase-like"/>
    <property type="match status" value="1"/>
</dbReference>
<dbReference type="InterPro" id="IPR045851">
    <property type="entry name" value="AMP-bd_C_sf"/>
</dbReference>
<evidence type="ECO:0000256" key="1">
    <source>
        <dbReference type="ARBA" id="ARBA00006432"/>
    </source>
</evidence>
<dbReference type="EC" id="6.2.1.26" evidence="8"/>
<comment type="caution">
    <text evidence="8">The sequence shown here is derived from an EMBL/GenBank/DDBJ whole genome shotgun (WGS) entry which is preliminary data.</text>
</comment>
<dbReference type="Gene3D" id="3.30.300.30">
    <property type="match status" value="1"/>
</dbReference>
<evidence type="ECO:0000313" key="8">
    <source>
        <dbReference type="EMBL" id="MDG2950244.1"/>
    </source>
</evidence>
<dbReference type="Proteomes" id="UP001214976">
    <property type="component" value="Unassembled WGS sequence"/>
</dbReference>
<comment type="similarity">
    <text evidence="1">Belongs to the ATP-dependent AMP-binding enzyme family.</text>
</comment>
<dbReference type="PANTHER" id="PTHR43201:SF8">
    <property type="entry name" value="ACYL-COA SYNTHETASE FAMILY MEMBER 3"/>
    <property type="match status" value="1"/>
</dbReference>
<dbReference type="Pfam" id="PF00501">
    <property type="entry name" value="AMP-binding"/>
    <property type="match status" value="1"/>
</dbReference>
<evidence type="ECO:0000256" key="5">
    <source>
        <dbReference type="ARBA" id="ARBA00022840"/>
    </source>
</evidence>
<accession>A0AAW6Q9H6</accession>
<evidence type="ECO:0000256" key="4">
    <source>
        <dbReference type="ARBA" id="ARBA00022741"/>
    </source>
</evidence>
<dbReference type="PROSITE" id="PS00455">
    <property type="entry name" value="AMP_BINDING"/>
    <property type="match status" value="1"/>
</dbReference>
<keyword evidence="4" id="KW-0547">Nucleotide-binding</keyword>
<keyword evidence="3 8" id="KW-0436">Ligase</keyword>
<dbReference type="InterPro" id="IPR025110">
    <property type="entry name" value="AMP-bd_C"/>
</dbReference>
<reference evidence="8" key="1">
    <citation type="submission" date="2023-03" db="EMBL/GenBank/DDBJ databases">
        <title>Classification of Bisgaard taxon 6 and taxon 10 as Exercitatus varius gen. nov., spec. nov.</title>
        <authorList>
            <person name="Christensen H."/>
        </authorList>
    </citation>
    <scope>NUCLEOTIDE SEQUENCE</scope>
    <source>
        <strain evidence="8">86116</strain>
    </source>
</reference>
<dbReference type="InterPro" id="IPR042099">
    <property type="entry name" value="ANL_N_sf"/>
</dbReference>
<gene>
    <name evidence="8" type="primary">menE</name>
    <name evidence="8" type="ORF">P7M15_06895</name>
</gene>
<feature type="domain" description="AMP-binding enzyme C-terminal" evidence="7">
    <location>
        <begin position="375"/>
        <end position="438"/>
    </location>
</feature>
<dbReference type="GO" id="GO:0008756">
    <property type="term" value="F:o-succinylbenzoate-CoA ligase activity"/>
    <property type="evidence" value="ECO:0007669"/>
    <property type="project" value="UniProtKB-EC"/>
</dbReference>
<feature type="domain" description="AMP-dependent synthetase/ligase" evidence="6">
    <location>
        <begin position="16"/>
        <end position="326"/>
    </location>
</feature>
<evidence type="ECO:0000256" key="3">
    <source>
        <dbReference type="ARBA" id="ARBA00022598"/>
    </source>
</evidence>
<dbReference type="GO" id="GO:0031956">
    <property type="term" value="F:medium-chain fatty acid-CoA ligase activity"/>
    <property type="evidence" value="ECO:0007669"/>
    <property type="project" value="TreeGrafter"/>
</dbReference>
<organism evidence="8 9">
    <name type="scientific">Exercitatus varius</name>
    <dbReference type="NCBI Taxonomy" id="67857"/>
    <lineage>
        <taxon>Bacteria</taxon>
        <taxon>Pseudomonadati</taxon>
        <taxon>Pseudomonadota</taxon>
        <taxon>Gammaproteobacteria</taxon>
        <taxon>Pasteurellales</taxon>
        <taxon>Pasteurellaceae</taxon>
        <taxon>Exercitatus</taxon>
    </lineage>
</organism>
<proteinExistence type="inferred from homology"/>
<dbReference type="GO" id="GO:0006631">
    <property type="term" value="P:fatty acid metabolic process"/>
    <property type="evidence" value="ECO:0007669"/>
    <property type="project" value="TreeGrafter"/>
</dbReference>
<dbReference type="EMBL" id="JARQTW010000011">
    <property type="protein sequence ID" value="MDG2950244.1"/>
    <property type="molecule type" value="Genomic_DNA"/>
</dbReference>
<evidence type="ECO:0000259" key="6">
    <source>
        <dbReference type="Pfam" id="PF00501"/>
    </source>
</evidence>
<dbReference type="InterPro" id="IPR020845">
    <property type="entry name" value="AMP-binding_CS"/>
</dbReference>